<organism evidence="3 4">
    <name type="scientific">Triparma columacea</name>
    <dbReference type="NCBI Taxonomy" id="722753"/>
    <lineage>
        <taxon>Eukaryota</taxon>
        <taxon>Sar</taxon>
        <taxon>Stramenopiles</taxon>
        <taxon>Ochrophyta</taxon>
        <taxon>Bolidophyceae</taxon>
        <taxon>Parmales</taxon>
        <taxon>Triparmaceae</taxon>
        <taxon>Triparma</taxon>
    </lineage>
</organism>
<feature type="chain" id="PRO_5040973084" evidence="2">
    <location>
        <begin position="18"/>
        <end position="323"/>
    </location>
</feature>
<dbReference type="OrthoDB" id="10419864at2759"/>
<evidence type="ECO:0000256" key="2">
    <source>
        <dbReference type="SAM" id="SignalP"/>
    </source>
</evidence>
<feature type="signal peptide" evidence="2">
    <location>
        <begin position="1"/>
        <end position="17"/>
    </location>
</feature>
<evidence type="ECO:0000256" key="1">
    <source>
        <dbReference type="SAM" id="MobiDB-lite"/>
    </source>
</evidence>
<feature type="region of interest" description="Disordered" evidence="1">
    <location>
        <begin position="260"/>
        <end position="323"/>
    </location>
</feature>
<dbReference type="EMBL" id="BRYA01000755">
    <property type="protein sequence ID" value="GMI31741.1"/>
    <property type="molecule type" value="Genomic_DNA"/>
</dbReference>
<sequence>MKALLVVSVMIAGGAMAQHERQKKCPMVDCSGRCVPDDVDQFKGTVGRLLSDGVCDDGVETRFDFDCETYMFDIGDCKGGGAGSSARVGGAESEALDALLKDPMSSDLLLAYVEARPESLDEVALGEKEFDELFEEARLNSLKLHMDSITKELLERSADGIARGGAVAPPLEKDRELLRELLKLLAEGKGDRSAKAWQKEQDKLKREIEMLRRSIKSRVGKGLNFDARREILAIQNSEDFDAKEKKRLIAEIIKAAGEEINEGGRGDGGGNEGLPGLNAGRRTTERKLVGGGLDPDMTLGKSIKHRKPVEISLSRDEDKREED</sequence>
<reference evidence="4" key="1">
    <citation type="journal article" date="2023" name="Commun. Biol.">
        <title>Genome analysis of Parmales, the sister group of diatoms, reveals the evolutionary specialization of diatoms from phago-mixotrophs to photoautotrophs.</title>
        <authorList>
            <person name="Ban H."/>
            <person name="Sato S."/>
            <person name="Yoshikawa S."/>
            <person name="Yamada K."/>
            <person name="Nakamura Y."/>
            <person name="Ichinomiya M."/>
            <person name="Sato N."/>
            <person name="Blanc-Mathieu R."/>
            <person name="Endo H."/>
            <person name="Kuwata A."/>
            <person name="Ogata H."/>
        </authorList>
    </citation>
    <scope>NUCLEOTIDE SEQUENCE [LARGE SCALE GENOMIC DNA]</scope>
</reference>
<keyword evidence="4" id="KW-1185">Reference proteome</keyword>
<protein>
    <submittedName>
        <fullName evidence="3">Uncharacterized protein</fullName>
    </submittedName>
</protein>
<evidence type="ECO:0000313" key="4">
    <source>
        <dbReference type="Proteomes" id="UP001165065"/>
    </source>
</evidence>
<keyword evidence="2" id="KW-0732">Signal</keyword>
<name>A0A9W7L4J2_9STRA</name>
<comment type="caution">
    <text evidence="3">The sequence shown here is derived from an EMBL/GenBank/DDBJ whole genome shotgun (WGS) entry which is preliminary data.</text>
</comment>
<evidence type="ECO:0000313" key="3">
    <source>
        <dbReference type="EMBL" id="GMI31741.1"/>
    </source>
</evidence>
<gene>
    <name evidence="3" type="ORF">TrCOL_g8322</name>
</gene>
<proteinExistence type="predicted"/>
<feature type="compositionally biased region" description="Basic and acidic residues" evidence="1">
    <location>
        <begin position="313"/>
        <end position="323"/>
    </location>
</feature>
<dbReference type="Proteomes" id="UP001165065">
    <property type="component" value="Unassembled WGS sequence"/>
</dbReference>
<accession>A0A9W7L4J2</accession>
<dbReference type="AlphaFoldDB" id="A0A9W7L4J2"/>